<keyword evidence="3 16" id="KW-0723">Serine/threonine-protein kinase</keyword>
<evidence type="ECO:0000256" key="13">
    <source>
        <dbReference type="ARBA" id="ARBA00023136"/>
    </source>
</evidence>
<dbReference type="InterPro" id="IPR000719">
    <property type="entry name" value="Prot_kinase_dom"/>
</dbReference>
<keyword evidence="4 16" id="KW-0808">Transferase</keyword>
<dbReference type="EC" id="2.7.11.30" evidence="16"/>
<dbReference type="InterPro" id="IPR008271">
    <property type="entry name" value="Ser/Thr_kinase_AS"/>
</dbReference>
<dbReference type="Gene3D" id="1.10.510.10">
    <property type="entry name" value="Transferase(Phosphotransferase) domain 1"/>
    <property type="match status" value="1"/>
</dbReference>
<dbReference type="Gene3D" id="3.30.200.20">
    <property type="entry name" value="Phosphorylase Kinase, domain 1"/>
    <property type="match status" value="1"/>
</dbReference>
<evidence type="ECO:0000313" key="19">
    <source>
        <dbReference type="EMBL" id="TRY80968.1"/>
    </source>
</evidence>
<comment type="subcellular location">
    <subcellularLocation>
        <location evidence="1 16">Membrane</location>
        <topology evidence="1 16">Single-pass type I membrane protein</topology>
    </subcellularLocation>
</comment>
<evidence type="ECO:0000256" key="1">
    <source>
        <dbReference type="ARBA" id="ARBA00004479"/>
    </source>
</evidence>
<dbReference type="InterPro" id="IPR011009">
    <property type="entry name" value="Kinase-like_dom_sf"/>
</dbReference>
<dbReference type="SMART" id="SM00467">
    <property type="entry name" value="GS"/>
    <property type="match status" value="1"/>
</dbReference>
<evidence type="ECO:0000313" key="20">
    <source>
        <dbReference type="Proteomes" id="UP000318571"/>
    </source>
</evidence>
<dbReference type="PANTHER" id="PTHR23255:SF68">
    <property type="entry name" value="RECEPTOR PROTEIN SERINE_THREONINE KINASE"/>
    <property type="match status" value="1"/>
</dbReference>
<dbReference type="PRINTS" id="PR00653">
    <property type="entry name" value="ACTIVIN2R"/>
</dbReference>
<evidence type="ECO:0000256" key="3">
    <source>
        <dbReference type="ARBA" id="ARBA00022527"/>
    </source>
</evidence>
<keyword evidence="20" id="KW-1185">Reference proteome</keyword>
<dbReference type="FunFam" id="3.30.200.20:FF:000055">
    <property type="entry name" value="Receptor protein serine/threonine kinase"/>
    <property type="match status" value="1"/>
</dbReference>
<comment type="caution">
    <text evidence="19">The sequence shown here is derived from an EMBL/GenBank/DDBJ whole genome shotgun (WGS) entry which is preliminary data.</text>
</comment>
<evidence type="ECO:0000256" key="12">
    <source>
        <dbReference type="ARBA" id="ARBA00022989"/>
    </source>
</evidence>
<dbReference type="InterPro" id="IPR001245">
    <property type="entry name" value="Ser-Thr/Tyr_kinase_cat_dom"/>
</dbReference>
<dbReference type="InterPro" id="IPR000472">
    <property type="entry name" value="Activin_recp"/>
</dbReference>
<dbReference type="STRING" id="6832.A0A553PTF8"/>
<dbReference type="PROSITE" id="PS51256">
    <property type="entry name" value="GS"/>
    <property type="match status" value="1"/>
</dbReference>
<dbReference type="InterPro" id="IPR003605">
    <property type="entry name" value="GS_dom"/>
</dbReference>
<organism evidence="19 20">
    <name type="scientific">Tigriopus californicus</name>
    <name type="common">Marine copepod</name>
    <dbReference type="NCBI Taxonomy" id="6832"/>
    <lineage>
        <taxon>Eukaryota</taxon>
        <taxon>Metazoa</taxon>
        <taxon>Ecdysozoa</taxon>
        <taxon>Arthropoda</taxon>
        <taxon>Crustacea</taxon>
        <taxon>Multicrustacea</taxon>
        <taxon>Hexanauplia</taxon>
        <taxon>Copepoda</taxon>
        <taxon>Harpacticoida</taxon>
        <taxon>Harpacticidae</taxon>
        <taxon>Tigriopus</taxon>
    </lineage>
</organism>
<dbReference type="PROSITE" id="PS00108">
    <property type="entry name" value="PROTEIN_KINASE_ST"/>
    <property type="match status" value="1"/>
</dbReference>
<dbReference type="GO" id="GO:0006950">
    <property type="term" value="P:response to stress"/>
    <property type="evidence" value="ECO:0007669"/>
    <property type="project" value="UniProtKB-ARBA"/>
</dbReference>
<evidence type="ECO:0000256" key="10">
    <source>
        <dbReference type="ARBA" id="ARBA00022840"/>
    </source>
</evidence>
<feature type="domain" description="Protein kinase" evidence="17">
    <location>
        <begin position="209"/>
        <end position="504"/>
    </location>
</feature>
<dbReference type="OMA" id="HSEICGM"/>
<dbReference type="Pfam" id="PF08515">
    <property type="entry name" value="TGF_beta_GS"/>
    <property type="match status" value="1"/>
</dbReference>
<dbReference type="PROSITE" id="PS00107">
    <property type="entry name" value="PROTEIN_KINASE_ATP"/>
    <property type="match status" value="1"/>
</dbReference>
<dbReference type="InterPro" id="IPR017441">
    <property type="entry name" value="Protein_kinase_ATP_BS"/>
</dbReference>
<evidence type="ECO:0000259" key="18">
    <source>
        <dbReference type="PROSITE" id="PS51256"/>
    </source>
</evidence>
<evidence type="ECO:0000256" key="5">
    <source>
        <dbReference type="ARBA" id="ARBA00022692"/>
    </source>
</evidence>
<keyword evidence="10 15" id="KW-0067">ATP-binding</keyword>
<dbReference type="GO" id="GO:0046872">
    <property type="term" value="F:metal ion binding"/>
    <property type="evidence" value="ECO:0007669"/>
    <property type="project" value="UniProtKB-KW"/>
</dbReference>
<comment type="cofactor">
    <cofactor evidence="16">
        <name>Mg(2+)</name>
        <dbReference type="ChEBI" id="CHEBI:18420"/>
    </cofactor>
    <cofactor evidence="16">
        <name>Mn(2+)</name>
        <dbReference type="ChEBI" id="CHEBI:29035"/>
    </cofactor>
</comment>
<keyword evidence="13 16" id="KW-0472">Membrane</keyword>
<dbReference type="Pfam" id="PF07714">
    <property type="entry name" value="PK_Tyr_Ser-Thr"/>
    <property type="match status" value="1"/>
</dbReference>
<dbReference type="InterPro" id="IPR045860">
    <property type="entry name" value="Snake_toxin-like_sf"/>
</dbReference>
<reference evidence="19 20" key="1">
    <citation type="journal article" date="2018" name="Nat. Ecol. Evol.">
        <title>Genomic signatures of mitonuclear coevolution across populations of Tigriopus californicus.</title>
        <authorList>
            <person name="Barreto F.S."/>
            <person name="Watson E.T."/>
            <person name="Lima T.G."/>
            <person name="Willett C.S."/>
            <person name="Edmands S."/>
            <person name="Li W."/>
            <person name="Burton R.S."/>
        </authorList>
    </citation>
    <scope>NUCLEOTIDE SEQUENCE [LARGE SCALE GENOMIC DNA]</scope>
    <source>
        <strain evidence="19 20">San Diego</strain>
    </source>
</reference>
<keyword evidence="5 16" id="KW-0812">Transmembrane</keyword>
<proteinExistence type="inferred from homology"/>
<feature type="transmembrane region" description="Helical" evidence="16">
    <location>
        <begin position="132"/>
        <end position="152"/>
    </location>
</feature>
<evidence type="ECO:0000256" key="2">
    <source>
        <dbReference type="ARBA" id="ARBA00009605"/>
    </source>
</evidence>
<dbReference type="PROSITE" id="PS50011">
    <property type="entry name" value="PROTEIN_KINASE_DOM"/>
    <property type="match status" value="1"/>
</dbReference>
<dbReference type="GO" id="GO:0071363">
    <property type="term" value="P:cellular response to growth factor stimulus"/>
    <property type="evidence" value="ECO:0007669"/>
    <property type="project" value="TreeGrafter"/>
</dbReference>
<keyword evidence="6 16" id="KW-0479">Metal-binding</keyword>
<dbReference type="SUPFAM" id="SSF56112">
    <property type="entry name" value="Protein kinase-like (PK-like)"/>
    <property type="match status" value="1"/>
</dbReference>
<evidence type="ECO:0000256" key="9">
    <source>
        <dbReference type="ARBA" id="ARBA00022777"/>
    </source>
</evidence>
<dbReference type="CDD" id="cd23532">
    <property type="entry name" value="TFP_LU_ECD_BMPR1"/>
    <property type="match status" value="1"/>
</dbReference>
<comment type="similarity">
    <text evidence="2 16">Belongs to the protein kinase superfamily. TKL Ser/Thr protein kinase family. TGFB receptor subfamily.</text>
</comment>
<evidence type="ECO:0000256" key="4">
    <source>
        <dbReference type="ARBA" id="ARBA00022679"/>
    </source>
</evidence>
<keyword evidence="12 16" id="KW-1133">Transmembrane helix</keyword>
<dbReference type="CDD" id="cd14056">
    <property type="entry name" value="STKc_TGFbR_I"/>
    <property type="match status" value="1"/>
</dbReference>
<keyword evidence="14 16" id="KW-0675">Receptor</keyword>
<keyword evidence="11 16" id="KW-0460">Magnesium</keyword>
<evidence type="ECO:0000256" key="7">
    <source>
        <dbReference type="ARBA" id="ARBA00022729"/>
    </source>
</evidence>
<dbReference type="GO" id="GO:0005886">
    <property type="term" value="C:plasma membrane"/>
    <property type="evidence" value="ECO:0007669"/>
    <property type="project" value="TreeGrafter"/>
</dbReference>
<dbReference type="InterPro" id="IPR000333">
    <property type="entry name" value="TGFB_receptor"/>
</dbReference>
<dbReference type="GO" id="GO:0004675">
    <property type="term" value="F:transmembrane receptor protein serine/threonine kinase activity"/>
    <property type="evidence" value="ECO:0007669"/>
    <property type="project" value="UniProtKB-EC"/>
</dbReference>
<dbReference type="GO" id="GO:0043235">
    <property type="term" value="C:receptor complex"/>
    <property type="evidence" value="ECO:0007669"/>
    <property type="project" value="TreeGrafter"/>
</dbReference>
<keyword evidence="9 16" id="KW-0418">Kinase</keyword>
<comment type="catalytic activity">
    <reaction evidence="16">
        <text>L-threonyl-[receptor-protein] + ATP = O-phospho-L-threonyl-[receptor-protein] + ADP + H(+)</text>
        <dbReference type="Rhea" id="RHEA:44880"/>
        <dbReference type="Rhea" id="RHEA-COMP:11024"/>
        <dbReference type="Rhea" id="RHEA-COMP:11025"/>
        <dbReference type="ChEBI" id="CHEBI:15378"/>
        <dbReference type="ChEBI" id="CHEBI:30013"/>
        <dbReference type="ChEBI" id="CHEBI:30616"/>
        <dbReference type="ChEBI" id="CHEBI:61977"/>
        <dbReference type="ChEBI" id="CHEBI:456216"/>
        <dbReference type="EC" id="2.7.11.30"/>
    </reaction>
</comment>
<dbReference type="AlphaFoldDB" id="A0A553PTF8"/>
<dbReference type="PANTHER" id="PTHR23255">
    <property type="entry name" value="TRANSFORMING GROWTH FACTOR-BETA RECEPTOR TYPE I AND II"/>
    <property type="match status" value="1"/>
</dbReference>
<feature type="binding site" evidence="15">
    <location>
        <position position="236"/>
    </location>
    <ligand>
        <name>ATP</name>
        <dbReference type="ChEBI" id="CHEBI:30616"/>
    </ligand>
</feature>
<evidence type="ECO:0000256" key="11">
    <source>
        <dbReference type="ARBA" id="ARBA00022842"/>
    </source>
</evidence>
<keyword evidence="16" id="KW-0464">Manganese</keyword>
<feature type="domain" description="GS" evidence="18">
    <location>
        <begin position="181"/>
        <end position="208"/>
    </location>
</feature>
<protein>
    <recommendedName>
        <fullName evidence="16">Serine/threonine-protein kinase receptor</fullName>
        <ecNumber evidence="16">2.7.11.30</ecNumber>
    </recommendedName>
</protein>
<dbReference type="Gene3D" id="2.10.60.10">
    <property type="entry name" value="CD59"/>
    <property type="match status" value="1"/>
</dbReference>
<keyword evidence="7" id="KW-0732">Signal</keyword>
<evidence type="ECO:0000256" key="15">
    <source>
        <dbReference type="PROSITE-ProRule" id="PRU10141"/>
    </source>
</evidence>
<sequence>MATPNHSESPSFQQQGRLLCHCEGHCPPPALSEGLPNNTCLARVGAKCFSAVEEVYDLEAGRLVAERTYGCLPPDHMSGLLQCQGHLVPHLNPTSIACCADENYCNRHLQPTYTPTPLHEAQRRRRCTPAGFWHGPDHVFGLFVILIALAFLRYKKREDKRQKYMLTARSDPDGFTHSHPGTLNDLIEQSSGSGSGLPLLVQRTIAKQIQMERSIGKGRYGEVWLAKWRGENVAVKVFFTTDEASWFRETEIYQTVLMRHENILGFIAADIKGTGGWTQMLLITDYYENGSLYDFLAHNTLDVEQMLRICHSALCGICHLHTEIHGTRGKPAIAHRDIKTRNILVKLDGTCVIADFGLAVRYDSEKNEIDIGAPNPRVGTIRYMAPEGLDQSLNTSLFSSFLHADMYSVGLMLWEVGRRTMTGEKRMVCDESQLPYYDFVNPDPSFDEMLNAVCSKQIRPALPHRWQTSPALSGLSKVMVECWHGTPSARLSSLRVKKTLTNLLMNELPPASIKMI</sequence>
<evidence type="ECO:0000256" key="16">
    <source>
        <dbReference type="RuleBase" id="RU361271"/>
    </source>
</evidence>
<accession>A0A553PTF8</accession>
<name>A0A553PTF8_TIGCA</name>
<keyword evidence="8 15" id="KW-0547">Nucleotide-binding</keyword>
<evidence type="ECO:0000256" key="14">
    <source>
        <dbReference type="ARBA" id="ARBA00023170"/>
    </source>
</evidence>
<dbReference type="GO" id="GO:0005524">
    <property type="term" value="F:ATP binding"/>
    <property type="evidence" value="ECO:0007669"/>
    <property type="project" value="UniProtKB-UniRule"/>
</dbReference>
<dbReference type="SUPFAM" id="SSF57302">
    <property type="entry name" value="Snake toxin-like"/>
    <property type="match status" value="1"/>
</dbReference>
<gene>
    <name evidence="19" type="ORF">TCAL_12517</name>
</gene>
<dbReference type="Proteomes" id="UP000318571">
    <property type="component" value="Chromosome 12"/>
</dbReference>
<dbReference type="Pfam" id="PF01064">
    <property type="entry name" value="Activin_recp"/>
    <property type="match status" value="1"/>
</dbReference>
<dbReference type="FunFam" id="2.10.60.10:FF:000021">
    <property type="entry name" value="Receptor protein serine/threonine kinase"/>
    <property type="match status" value="1"/>
</dbReference>
<evidence type="ECO:0000259" key="17">
    <source>
        <dbReference type="PROSITE" id="PS50011"/>
    </source>
</evidence>
<dbReference type="FunFam" id="1.10.510.10:FF:000304">
    <property type="entry name" value="Receptor protein serine/threonine kinase"/>
    <property type="match status" value="1"/>
</dbReference>
<evidence type="ECO:0000256" key="8">
    <source>
        <dbReference type="ARBA" id="ARBA00022741"/>
    </source>
</evidence>
<dbReference type="SMART" id="SM00220">
    <property type="entry name" value="S_TKc"/>
    <property type="match status" value="1"/>
</dbReference>
<dbReference type="EMBL" id="VCGU01000001">
    <property type="protein sequence ID" value="TRY80968.1"/>
    <property type="molecule type" value="Genomic_DNA"/>
</dbReference>
<evidence type="ECO:0000256" key="6">
    <source>
        <dbReference type="ARBA" id="ARBA00022723"/>
    </source>
</evidence>